<accession>A0A1D8TZN3</accession>
<sequence length="317" mass="36641">MDNESVYQEQINKKNPLKAERLVQKTMISLVNLITFSQEEIRSFSETGAIKLKNILTTEATDHLRKLTTNSRPREEFTKYSTDFEKLVYDIDKDITYQIYSSPNFKDTFRQLVPQELTFTQSLGFELTPKKKGAAWHLDTISFSYIMPEDLGYTLWIPLDPINTREQHGGIAYVPRKAYSGDAYFSLLYQLVKNGKIDEVCQLEDFNRFNFQYASQMEELALESCKVEHDLEVGDALLFDKYVWHKSCPLKEGVLPSRKAYVMRLIGSHSHYSKMFLDGMYSLIRSTGEEPQTLFGYKALAHLKDGDPISEDIIART</sequence>
<dbReference type="Pfam" id="PF05721">
    <property type="entry name" value="PhyH"/>
    <property type="match status" value="1"/>
</dbReference>
<dbReference type="KEGG" id="mpro:BJP34_29465"/>
<evidence type="ECO:0008006" key="3">
    <source>
        <dbReference type="Google" id="ProtNLM"/>
    </source>
</evidence>
<dbReference type="SUPFAM" id="SSF51197">
    <property type="entry name" value="Clavaminate synthase-like"/>
    <property type="match status" value="1"/>
</dbReference>
<gene>
    <name evidence="1" type="ORF">BJP34_29465</name>
</gene>
<proteinExistence type="predicted"/>
<protein>
    <recommendedName>
        <fullName evidence="3">Phytanoyl-CoA dioxygenase</fullName>
    </recommendedName>
</protein>
<dbReference type="EMBL" id="CP017599">
    <property type="protein sequence ID" value="AOX03024.1"/>
    <property type="molecule type" value="Genomic_DNA"/>
</dbReference>
<organism evidence="1 2">
    <name type="scientific">Moorena producens PAL-8-15-08-1</name>
    <dbReference type="NCBI Taxonomy" id="1458985"/>
    <lineage>
        <taxon>Bacteria</taxon>
        <taxon>Bacillati</taxon>
        <taxon>Cyanobacteriota</taxon>
        <taxon>Cyanophyceae</taxon>
        <taxon>Coleofasciculales</taxon>
        <taxon>Coleofasciculaceae</taxon>
        <taxon>Moorena</taxon>
    </lineage>
</organism>
<dbReference type="OrthoDB" id="466134at2"/>
<dbReference type="RefSeq" id="WP_070395417.1">
    <property type="nucleotide sequence ID" value="NZ_CP017599.1"/>
</dbReference>
<dbReference type="GO" id="GO:0016706">
    <property type="term" value="F:2-oxoglutarate-dependent dioxygenase activity"/>
    <property type="evidence" value="ECO:0007669"/>
    <property type="project" value="UniProtKB-ARBA"/>
</dbReference>
<evidence type="ECO:0000313" key="2">
    <source>
        <dbReference type="Proteomes" id="UP000177870"/>
    </source>
</evidence>
<dbReference type="Gene3D" id="2.60.120.620">
    <property type="entry name" value="q2cbj1_9rhob like domain"/>
    <property type="match status" value="1"/>
</dbReference>
<dbReference type="AlphaFoldDB" id="A0A1D8TZN3"/>
<name>A0A1D8TZN3_9CYAN</name>
<reference evidence="2" key="1">
    <citation type="submission" date="2016-10" db="EMBL/GenBank/DDBJ databases">
        <title>Comparative genomics uncovers the prolific and rare metabolic potential of the cyanobacterial genus Moorea.</title>
        <authorList>
            <person name="Leao T."/>
            <person name="Castelao G."/>
            <person name="Korobeynikov A."/>
            <person name="Monroe E.A."/>
            <person name="Podell S."/>
            <person name="Glukhov E."/>
            <person name="Allen E."/>
            <person name="Gerwick W.H."/>
            <person name="Gerwick L."/>
        </authorList>
    </citation>
    <scope>NUCLEOTIDE SEQUENCE [LARGE SCALE GENOMIC DNA]</scope>
    <source>
        <strain evidence="2">PAL-8-15-08-1</strain>
    </source>
</reference>
<evidence type="ECO:0000313" key="1">
    <source>
        <dbReference type="EMBL" id="AOX03024.1"/>
    </source>
</evidence>
<dbReference type="InterPro" id="IPR008775">
    <property type="entry name" value="Phytyl_CoA_dOase-like"/>
</dbReference>
<dbReference type="PANTHER" id="PTHR20883:SF46">
    <property type="entry name" value="PHYTANOYL-COA HYDROXYLASE"/>
    <property type="match status" value="1"/>
</dbReference>
<dbReference type="GO" id="GO:0005506">
    <property type="term" value="F:iron ion binding"/>
    <property type="evidence" value="ECO:0007669"/>
    <property type="project" value="UniProtKB-ARBA"/>
</dbReference>
<dbReference type="Proteomes" id="UP000177870">
    <property type="component" value="Chromosome"/>
</dbReference>
<dbReference type="STRING" id="1458985.BJP34_29465"/>
<dbReference type="PANTHER" id="PTHR20883">
    <property type="entry name" value="PHYTANOYL-COA DIOXYGENASE DOMAIN CONTAINING 1"/>
    <property type="match status" value="1"/>
</dbReference>